<name>A0A1E3VZ99_9HYPH</name>
<dbReference type="InterPro" id="IPR008613">
    <property type="entry name" value="Excalibur_Ca-bd_domain"/>
</dbReference>
<dbReference type="SMART" id="SM00894">
    <property type="entry name" value="Excalibur"/>
    <property type="match status" value="2"/>
</dbReference>
<dbReference type="Proteomes" id="UP000094501">
    <property type="component" value="Unassembled WGS sequence"/>
</dbReference>
<protein>
    <recommendedName>
        <fullName evidence="1">Excalibur calcium-binding domain-containing protein</fullName>
    </recommendedName>
</protein>
<dbReference type="STRING" id="1774968.AUC68_06495"/>
<evidence type="ECO:0000313" key="3">
    <source>
        <dbReference type="Proteomes" id="UP000094501"/>
    </source>
</evidence>
<comment type="caution">
    <text evidence="2">The sequence shown here is derived from an EMBL/GenBank/DDBJ whole genome shotgun (WGS) entry which is preliminary data.</text>
</comment>
<evidence type="ECO:0000313" key="2">
    <source>
        <dbReference type="EMBL" id="ODR98839.1"/>
    </source>
</evidence>
<organism evidence="2 3">
    <name type="scientific">Methyloceanibacter methanicus</name>
    <dbReference type="NCBI Taxonomy" id="1774968"/>
    <lineage>
        <taxon>Bacteria</taxon>
        <taxon>Pseudomonadati</taxon>
        <taxon>Pseudomonadota</taxon>
        <taxon>Alphaproteobacteria</taxon>
        <taxon>Hyphomicrobiales</taxon>
        <taxon>Hyphomicrobiaceae</taxon>
        <taxon>Methyloceanibacter</taxon>
    </lineage>
</organism>
<reference evidence="2 3" key="1">
    <citation type="journal article" date="2016" name="Environ. Microbiol.">
        <title>New Methyloceanibacter diversity from North Sea sediments includes methanotroph containing solely the soluble methane monooxygenase.</title>
        <authorList>
            <person name="Vekeman B."/>
            <person name="Kerckhof F.M."/>
            <person name="Cremers G."/>
            <person name="de Vos P."/>
            <person name="Vandamme P."/>
            <person name="Boon N."/>
            <person name="Op den Camp H.J."/>
            <person name="Heylen K."/>
        </authorList>
    </citation>
    <scope>NUCLEOTIDE SEQUENCE [LARGE SCALE GENOMIC DNA]</scope>
    <source>
        <strain evidence="2 3">R-67174</strain>
    </source>
</reference>
<dbReference type="Pfam" id="PF05901">
    <property type="entry name" value="Excalibur"/>
    <property type="match status" value="2"/>
</dbReference>
<dbReference type="EMBL" id="LPWG01000012">
    <property type="protein sequence ID" value="ODR98839.1"/>
    <property type="molecule type" value="Genomic_DNA"/>
</dbReference>
<keyword evidence="3" id="KW-1185">Reference proteome</keyword>
<dbReference type="AlphaFoldDB" id="A0A1E3VZ99"/>
<feature type="domain" description="Excalibur calcium-binding" evidence="1">
    <location>
        <begin position="5"/>
        <end position="40"/>
    </location>
</feature>
<evidence type="ECO:0000259" key="1">
    <source>
        <dbReference type="SMART" id="SM00894"/>
    </source>
</evidence>
<feature type="domain" description="Excalibur calcium-binding" evidence="1">
    <location>
        <begin position="71"/>
        <end position="106"/>
    </location>
</feature>
<gene>
    <name evidence="2" type="ORF">AUC68_06495</name>
</gene>
<proteinExistence type="predicted"/>
<accession>A0A1E3VZ99</accession>
<sequence length="110" mass="11863">MSCGPKRTCGEMASCAEAVHYLRDCGRGRLDGDGDGIPCETLCGKDRQTMDRRLGAQQAQSLLPPSYACGAKRTCSEMDSCAEARFHLEKCGVRSLDRDGDGIPCEGLCR</sequence>